<sequence length="260" mass="28846">MRDVSKSFSTPQGGNHDVLRDINFSVAPGEFTAVVGPTGCGKSTTLSMICGTDQPDSGEVLIGGRPVDGIGDQVGFVFQADAVFPWKTVIGNIATGPRFRGMPRKEALAEAADWVRRVGLAGFERYHPHQLSGGMRKRVALAQTMINRPRVLLMDEPFAGLDVQTRQIMSDELLSLWELTRPSVVFITHDLEEAISLADRVVVMTAGPATVKQEFRIDLPRPRNTREIRHTPEFVKLHERIWEALRDEVQVAYRRSVTAA</sequence>
<name>A0AA90K8J9_9ACTN</name>
<evidence type="ECO:0000313" key="6">
    <source>
        <dbReference type="EMBL" id="MDI5969537.1"/>
    </source>
</evidence>
<dbReference type="InterPro" id="IPR003593">
    <property type="entry name" value="AAA+_ATPase"/>
</dbReference>
<dbReference type="GO" id="GO:0016887">
    <property type="term" value="F:ATP hydrolysis activity"/>
    <property type="evidence" value="ECO:0007669"/>
    <property type="project" value="InterPro"/>
</dbReference>
<evidence type="ECO:0000259" key="4">
    <source>
        <dbReference type="PROSITE" id="PS50893"/>
    </source>
</evidence>
<evidence type="ECO:0000313" key="7">
    <source>
        <dbReference type="Proteomes" id="UP001156398"/>
    </source>
</evidence>
<keyword evidence="7" id="KW-1185">Reference proteome</keyword>
<dbReference type="EMBL" id="JABXJJ020000010">
    <property type="protein sequence ID" value="MDI5969537.1"/>
    <property type="molecule type" value="Genomic_DNA"/>
</dbReference>
<accession>A0AA90K8J9</accession>
<dbReference type="PANTHER" id="PTHR42788">
    <property type="entry name" value="TAURINE IMPORT ATP-BINDING PROTEIN-RELATED"/>
    <property type="match status" value="1"/>
</dbReference>
<dbReference type="Pfam" id="PF00005">
    <property type="entry name" value="ABC_tran"/>
    <property type="match status" value="1"/>
</dbReference>
<dbReference type="SMART" id="SM00382">
    <property type="entry name" value="AAA"/>
    <property type="match status" value="1"/>
</dbReference>
<protein>
    <submittedName>
        <fullName evidence="6">ABC transporter ATP-binding protein</fullName>
    </submittedName>
</protein>
<dbReference type="PANTHER" id="PTHR42788:SF13">
    <property type="entry name" value="ALIPHATIC SULFONATES IMPORT ATP-BINDING PROTEIN SSUB"/>
    <property type="match status" value="1"/>
</dbReference>
<evidence type="ECO:0000256" key="1">
    <source>
        <dbReference type="ARBA" id="ARBA00022448"/>
    </source>
</evidence>
<dbReference type="Gene3D" id="3.40.50.300">
    <property type="entry name" value="P-loop containing nucleotide triphosphate hydrolases"/>
    <property type="match status" value="1"/>
</dbReference>
<reference evidence="6 7" key="1">
    <citation type="submission" date="2023-05" db="EMBL/GenBank/DDBJ databases">
        <title>Streptantibioticus silvisoli sp. nov., acidotolerant actinomycetes 1 from pine litter.</title>
        <authorList>
            <person name="Swiecimska M."/>
            <person name="Golinska P."/>
            <person name="Sangal V."/>
            <person name="Wachnowicz B."/>
            <person name="Goodfellow M."/>
        </authorList>
    </citation>
    <scope>NUCLEOTIDE SEQUENCE</scope>
    <source>
        <strain evidence="6">SL13</strain>
        <strain evidence="5 7">SL54</strain>
    </source>
</reference>
<proteinExistence type="predicted"/>
<dbReference type="InterPro" id="IPR050166">
    <property type="entry name" value="ABC_transporter_ATP-bind"/>
</dbReference>
<feature type="domain" description="ABC transporter" evidence="4">
    <location>
        <begin position="1"/>
        <end position="231"/>
    </location>
</feature>
<dbReference type="SUPFAM" id="SSF52540">
    <property type="entry name" value="P-loop containing nucleoside triphosphate hydrolases"/>
    <property type="match status" value="1"/>
</dbReference>
<evidence type="ECO:0000313" key="5">
    <source>
        <dbReference type="EMBL" id="MDI5963697.1"/>
    </source>
</evidence>
<dbReference type="CDD" id="cd03293">
    <property type="entry name" value="ABC_NrtD_SsuB_transporters"/>
    <property type="match status" value="1"/>
</dbReference>
<keyword evidence="1" id="KW-0813">Transport</keyword>
<keyword evidence="3 6" id="KW-0067">ATP-binding</keyword>
<comment type="caution">
    <text evidence="6">The sequence shown here is derived from an EMBL/GenBank/DDBJ whole genome shotgun (WGS) entry which is preliminary data.</text>
</comment>
<dbReference type="AlphaFoldDB" id="A0AA90K8J9"/>
<dbReference type="Proteomes" id="UP001156398">
    <property type="component" value="Unassembled WGS sequence"/>
</dbReference>
<keyword evidence="2" id="KW-0547">Nucleotide-binding</keyword>
<dbReference type="PROSITE" id="PS00211">
    <property type="entry name" value="ABC_TRANSPORTER_1"/>
    <property type="match status" value="1"/>
</dbReference>
<dbReference type="EMBL" id="JAAGKO020000016">
    <property type="protein sequence ID" value="MDI5963697.1"/>
    <property type="molecule type" value="Genomic_DNA"/>
</dbReference>
<dbReference type="InterPro" id="IPR027417">
    <property type="entry name" value="P-loop_NTPase"/>
</dbReference>
<organism evidence="6">
    <name type="scientific">Streptantibioticus silvisoli</name>
    <dbReference type="NCBI Taxonomy" id="2705255"/>
    <lineage>
        <taxon>Bacteria</taxon>
        <taxon>Bacillati</taxon>
        <taxon>Actinomycetota</taxon>
        <taxon>Actinomycetes</taxon>
        <taxon>Kitasatosporales</taxon>
        <taxon>Streptomycetaceae</taxon>
        <taxon>Streptantibioticus</taxon>
    </lineage>
</organism>
<dbReference type="PROSITE" id="PS50893">
    <property type="entry name" value="ABC_TRANSPORTER_2"/>
    <property type="match status" value="1"/>
</dbReference>
<dbReference type="GO" id="GO:0005524">
    <property type="term" value="F:ATP binding"/>
    <property type="evidence" value="ECO:0007669"/>
    <property type="project" value="UniProtKB-KW"/>
</dbReference>
<evidence type="ECO:0000256" key="3">
    <source>
        <dbReference type="ARBA" id="ARBA00022840"/>
    </source>
</evidence>
<dbReference type="InterPro" id="IPR003439">
    <property type="entry name" value="ABC_transporter-like_ATP-bd"/>
</dbReference>
<dbReference type="RefSeq" id="WP_271314894.1">
    <property type="nucleotide sequence ID" value="NZ_JAAGKO020000016.1"/>
</dbReference>
<gene>
    <name evidence="5" type="ORF">POF43_013405</name>
    <name evidence="6" type="ORF">POF50_009335</name>
</gene>
<dbReference type="InterPro" id="IPR017871">
    <property type="entry name" value="ABC_transporter-like_CS"/>
</dbReference>
<evidence type="ECO:0000256" key="2">
    <source>
        <dbReference type="ARBA" id="ARBA00022741"/>
    </source>
</evidence>